<organism evidence="2 3">
    <name type="scientific">Streptomyces umbrinus</name>
    <dbReference type="NCBI Taxonomy" id="67370"/>
    <lineage>
        <taxon>Bacteria</taxon>
        <taxon>Bacillati</taxon>
        <taxon>Actinomycetota</taxon>
        <taxon>Actinomycetes</taxon>
        <taxon>Kitasatosporales</taxon>
        <taxon>Streptomycetaceae</taxon>
        <taxon>Streptomyces</taxon>
        <taxon>Streptomyces phaeochromogenes group</taxon>
    </lineage>
</organism>
<dbReference type="Pfam" id="PF19934">
    <property type="entry name" value="DUF6397"/>
    <property type="match status" value="1"/>
</dbReference>
<gene>
    <name evidence="2" type="ORF">QF035_009293</name>
</gene>
<feature type="compositionally biased region" description="Basic and acidic residues" evidence="1">
    <location>
        <begin position="339"/>
        <end position="367"/>
    </location>
</feature>
<accession>A0ABU0T7B7</accession>
<dbReference type="InterPro" id="IPR045652">
    <property type="entry name" value="DUF6397"/>
</dbReference>
<protein>
    <submittedName>
        <fullName evidence="2">Uncharacterized protein</fullName>
    </submittedName>
</protein>
<reference evidence="2 3" key="1">
    <citation type="submission" date="2023-07" db="EMBL/GenBank/DDBJ databases">
        <title>Comparative genomics of wheat-associated soil bacteria to identify genetic determinants of phenazine resistance.</title>
        <authorList>
            <person name="Mouncey N."/>
        </authorList>
    </citation>
    <scope>NUCLEOTIDE SEQUENCE [LARGE SCALE GENOMIC DNA]</scope>
    <source>
        <strain evidence="2 3">V2I4</strain>
    </source>
</reference>
<dbReference type="Proteomes" id="UP001230328">
    <property type="component" value="Unassembled WGS sequence"/>
</dbReference>
<evidence type="ECO:0000256" key="1">
    <source>
        <dbReference type="SAM" id="MobiDB-lite"/>
    </source>
</evidence>
<feature type="compositionally biased region" description="Basic and acidic residues" evidence="1">
    <location>
        <begin position="296"/>
        <end position="318"/>
    </location>
</feature>
<dbReference type="EMBL" id="JAUSZI010000002">
    <property type="protein sequence ID" value="MDQ1031711.1"/>
    <property type="molecule type" value="Genomic_DNA"/>
</dbReference>
<keyword evidence="3" id="KW-1185">Reference proteome</keyword>
<evidence type="ECO:0000313" key="3">
    <source>
        <dbReference type="Proteomes" id="UP001230328"/>
    </source>
</evidence>
<dbReference type="RefSeq" id="WP_307528021.1">
    <property type="nucleotide sequence ID" value="NZ_JAUSZI010000002.1"/>
</dbReference>
<name>A0ABU0T7B7_9ACTN</name>
<comment type="caution">
    <text evidence="2">The sequence shown here is derived from an EMBL/GenBank/DDBJ whole genome shotgun (WGS) entry which is preliminary data.</text>
</comment>
<sequence length="378" mass="42084">MSGNTITQSVTPSANTAATLVNATVVGVNPAVATVPRQTLAQSRAARELGLKRGEFDLAVRLGCIRTVPDEGGGGRRVARAEIDRVMSEDGFPDGLRKRVEAVGTSEGAALMDVTAARFTRFARLGFVVPVKFYLNRYRAVVWLYLAEELRQFAAAEENAPLLNGRTPEGLRDQLDAGLDLRARNWRGRHVGFLLRQTEDPWARAAAVASLLDPAQVAEIVADPYERAYMNRFDPERTTHGAPDSPAAHVAARIMTAEDPDEISWLRSDLANTLQEARAHRRAPRPTPKPSTSVASRERSELIEERRRLIEERRRSGDVRQPTEPLRPAGVWQPTGLQEHADVRQLTGVRRDQAEARPTIDEPERPRRLLGWLRRRNA</sequence>
<evidence type="ECO:0000313" key="2">
    <source>
        <dbReference type="EMBL" id="MDQ1031711.1"/>
    </source>
</evidence>
<proteinExistence type="predicted"/>
<feature type="region of interest" description="Disordered" evidence="1">
    <location>
        <begin position="276"/>
        <end position="378"/>
    </location>
</feature>